<protein>
    <submittedName>
        <fullName evidence="1">Uncharacterized protein</fullName>
    </submittedName>
</protein>
<name>A0A8S5PZV4_9CAUD</name>
<reference evidence="1" key="1">
    <citation type="journal article" date="2021" name="Proc. Natl. Acad. Sci. U.S.A.">
        <title>A Catalog of Tens of Thousands of Viruses from Human Metagenomes Reveals Hidden Associations with Chronic Diseases.</title>
        <authorList>
            <person name="Tisza M.J."/>
            <person name="Buck C.B."/>
        </authorList>
    </citation>
    <scope>NUCLEOTIDE SEQUENCE</scope>
    <source>
        <strain evidence="1">CtBtT5</strain>
    </source>
</reference>
<dbReference type="EMBL" id="BK015540">
    <property type="protein sequence ID" value="DAE11949.1"/>
    <property type="molecule type" value="Genomic_DNA"/>
</dbReference>
<proteinExistence type="predicted"/>
<accession>A0A8S5PZV4</accession>
<sequence>MRVVLSRYVVNRSSNESYKHTHHGLAELHFTSKPG</sequence>
<organism evidence="1">
    <name type="scientific">Myoviridae sp. ctBtT5</name>
    <dbReference type="NCBI Taxonomy" id="2825048"/>
    <lineage>
        <taxon>Viruses</taxon>
        <taxon>Duplodnaviria</taxon>
        <taxon>Heunggongvirae</taxon>
        <taxon>Uroviricota</taxon>
        <taxon>Caudoviricetes</taxon>
    </lineage>
</organism>
<evidence type="ECO:0000313" key="1">
    <source>
        <dbReference type="EMBL" id="DAE11949.1"/>
    </source>
</evidence>